<evidence type="ECO:0000313" key="2">
    <source>
        <dbReference type="Proteomes" id="UP000652153"/>
    </source>
</evidence>
<sequence>MEWYKASLIHHQHAGKASRENTVGLAAGVLAPAVHEMVVVRTDEPGEGEKLFFLQELCQGFVPHMNYRRAFAFRCLCRNSSSSMLIRIAS</sequence>
<protein>
    <submittedName>
        <fullName evidence="1">Uncharacterized protein</fullName>
    </submittedName>
</protein>
<organism evidence="1 2">
    <name type="scientific">Paenibacillus silvae</name>
    <dbReference type="NCBI Taxonomy" id="1325358"/>
    <lineage>
        <taxon>Bacteria</taxon>
        <taxon>Bacillati</taxon>
        <taxon>Bacillota</taxon>
        <taxon>Bacilli</taxon>
        <taxon>Bacillales</taxon>
        <taxon>Paenibacillaceae</taxon>
        <taxon>Paenibacillus</taxon>
    </lineage>
</organism>
<keyword evidence="2" id="KW-1185">Reference proteome</keyword>
<comment type="caution">
    <text evidence="1">The sequence shown here is derived from an EMBL/GenBank/DDBJ whole genome shotgun (WGS) entry which is preliminary data.</text>
</comment>
<evidence type="ECO:0000313" key="1">
    <source>
        <dbReference type="EMBL" id="GGH66629.1"/>
    </source>
</evidence>
<dbReference type="Proteomes" id="UP000652153">
    <property type="component" value="Unassembled WGS sequence"/>
</dbReference>
<accession>A0ABQ1ZK25</accession>
<proteinExistence type="predicted"/>
<name>A0ABQ1ZK25_9BACL</name>
<dbReference type="EMBL" id="BMFU01000009">
    <property type="protein sequence ID" value="GGH66629.1"/>
    <property type="molecule type" value="Genomic_DNA"/>
</dbReference>
<reference evidence="2" key="1">
    <citation type="journal article" date="2019" name="Int. J. Syst. Evol. Microbiol.">
        <title>The Global Catalogue of Microorganisms (GCM) 10K type strain sequencing project: providing services to taxonomists for standard genome sequencing and annotation.</title>
        <authorList>
            <consortium name="The Broad Institute Genomics Platform"/>
            <consortium name="The Broad Institute Genome Sequencing Center for Infectious Disease"/>
            <person name="Wu L."/>
            <person name="Ma J."/>
        </authorList>
    </citation>
    <scope>NUCLEOTIDE SEQUENCE [LARGE SCALE GENOMIC DNA]</scope>
    <source>
        <strain evidence="2">CGMCC 1.12770</strain>
    </source>
</reference>
<gene>
    <name evidence="1" type="ORF">GCM10008014_47230</name>
</gene>